<keyword evidence="2" id="KW-1185">Reference proteome</keyword>
<gene>
    <name evidence="1" type="ORF">GXM_03091</name>
</gene>
<name>A0A5P8VYZ5_9NOSO</name>
<evidence type="ECO:0000313" key="2">
    <source>
        <dbReference type="Proteomes" id="UP000326678"/>
    </source>
</evidence>
<protein>
    <submittedName>
        <fullName evidence="1">Uncharacterized protein</fullName>
    </submittedName>
</protein>
<dbReference type="EMBL" id="CP045226">
    <property type="protein sequence ID" value="QFS45614.1"/>
    <property type="molecule type" value="Genomic_DNA"/>
</dbReference>
<evidence type="ECO:0000313" key="1">
    <source>
        <dbReference type="EMBL" id="QFS45614.1"/>
    </source>
</evidence>
<accession>A0A5P8VYZ5</accession>
<sequence length="40" mass="4636">MKTNHRGAEGAEEERGRNSEFVFFRGTPKNKLFHIQVVDC</sequence>
<dbReference type="KEGG" id="nsh:GXM_03091"/>
<dbReference type="AlphaFoldDB" id="A0A5P8VYZ5"/>
<proteinExistence type="predicted"/>
<organism evidence="1 2">
    <name type="scientific">Nostoc sphaeroides CCNUC1</name>
    <dbReference type="NCBI Taxonomy" id="2653204"/>
    <lineage>
        <taxon>Bacteria</taxon>
        <taxon>Bacillati</taxon>
        <taxon>Cyanobacteriota</taxon>
        <taxon>Cyanophyceae</taxon>
        <taxon>Nostocales</taxon>
        <taxon>Nostocaceae</taxon>
        <taxon>Nostoc</taxon>
    </lineage>
</organism>
<reference evidence="1 2" key="1">
    <citation type="submission" date="2019-10" db="EMBL/GenBank/DDBJ databases">
        <title>Genomic and transcriptomic insights into the perfect genentic adaptation of a filamentous nitrogen-fixing cyanobacterium to rice fields.</title>
        <authorList>
            <person name="Chen Z."/>
        </authorList>
    </citation>
    <scope>NUCLEOTIDE SEQUENCE [LARGE SCALE GENOMIC DNA]</scope>
    <source>
        <strain evidence="1">CCNUC1</strain>
    </source>
</reference>
<dbReference type="Proteomes" id="UP000326678">
    <property type="component" value="Chromosome Gxm1"/>
</dbReference>